<dbReference type="GO" id="GO:0000381">
    <property type="term" value="P:regulation of alternative mRNA splicing, via spliceosome"/>
    <property type="evidence" value="ECO:0007669"/>
    <property type="project" value="TreeGrafter"/>
</dbReference>
<dbReference type="AlphaFoldDB" id="A0A7D8UU27"/>
<protein>
    <submittedName>
        <fullName evidence="2">30-kDa cleavage and polyadenylation specificity factor 30</fullName>
    </submittedName>
</protein>
<dbReference type="OrthoDB" id="6103986at2759"/>
<feature type="domain" description="YTH" evidence="1">
    <location>
        <begin position="8"/>
        <end position="141"/>
    </location>
</feature>
<reference evidence="2 3" key="1">
    <citation type="submission" date="2018-05" db="EMBL/GenBank/DDBJ databases">
        <title>Whole genome sequencing for identification of molecular markers to develop diagnostic detection tools for the regulated plant pathogen Lachnellula willkommii.</title>
        <authorList>
            <person name="Giroux E."/>
            <person name="Bilodeau G."/>
        </authorList>
    </citation>
    <scope>NUCLEOTIDE SEQUENCE [LARGE SCALE GENOMIC DNA]</scope>
    <source>
        <strain evidence="2 3">CBS 625.97</strain>
    </source>
</reference>
<dbReference type="Pfam" id="PF04146">
    <property type="entry name" value="YTH"/>
    <property type="match status" value="1"/>
</dbReference>
<evidence type="ECO:0000259" key="1">
    <source>
        <dbReference type="PROSITE" id="PS50882"/>
    </source>
</evidence>
<dbReference type="EMBL" id="QGMG01000059">
    <property type="protein sequence ID" value="TVY58081.1"/>
    <property type="molecule type" value="Genomic_DNA"/>
</dbReference>
<gene>
    <name evidence="2" type="primary">CPSF30</name>
    <name evidence="2" type="ORF">LCER1_G001480</name>
</gene>
<name>A0A7D8UU27_9HELO</name>
<accession>A0A7D8UU27</accession>
<dbReference type="InterPro" id="IPR007275">
    <property type="entry name" value="YTH_domain"/>
</dbReference>
<keyword evidence="3" id="KW-1185">Reference proteome</keyword>
<dbReference type="Gene3D" id="3.10.590.10">
    <property type="entry name" value="ph1033 like domains"/>
    <property type="match status" value="1"/>
</dbReference>
<evidence type="ECO:0000313" key="2">
    <source>
        <dbReference type="EMBL" id="TVY58081.1"/>
    </source>
</evidence>
<comment type="caution">
    <text evidence="2">The sequence shown here is derived from an EMBL/GenBank/DDBJ whole genome shotgun (WGS) entry which is preliminary data.</text>
</comment>
<dbReference type="InterPro" id="IPR045168">
    <property type="entry name" value="YTH_prot"/>
</dbReference>
<evidence type="ECO:0000313" key="3">
    <source>
        <dbReference type="Proteomes" id="UP000481288"/>
    </source>
</evidence>
<proteinExistence type="predicted"/>
<dbReference type="GO" id="GO:0000398">
    <property type="term" value="P:mRNA splicing, via spliceosome"/>
    <property type="evidence" value="ECO:0007669"/>
    <property type="project" value="TreeGrafter"/>
</dbReference>
<organism evidence="2 3">
    <name type="scientific">Lachnellula cervina</name>
    <dbReference type="NCBI Taxonomy" id="1316786"/>
    <lineage>
        <taxon>Eukaryota</taxon>
        <taxon>Fungi</taxon>
        <taxon>Dikarya</taxon>
        <taxon>Ascomycota</taxon>
        <taxon>Pezizomycotina</taxon>
        <taxon>Leotiomycetes</taxon>
        <taxon>Helotiales</taxon>
        <taxon>Lachnaceae</taxon>
        <taxon>Lachnellula</taxon>
    </lineage>
</organism>
<dbReference type="Proteomes" id="UP000481288">
    <property type="component" value="Unassembled WGS sequence"/>
</dbReference>
<dbReference type="PROSITE" id="PS50882">
    <property type="entry name" value="YTH"/>
    <property type="match status" value="1"/>
</dbReference>
<dbReference type="GO" id="GO:1990247">
    <property type="term" value="F:N6-methyladenosine-containing RNA reader activity"/>
    <property type="evidence" value="ECO:0007669"/>
    <property type="project" value="TreeGrafter"/>
</dbReference>
<sequence>MDLPSFNTRFFIVKSFNEENVLRCIADSVWTTQAQNGSVFKEAFESCKNVILVFSINKSKAFQGYARMESLPGSVESPAWQESINWESAGAFKVKWMVVCSTRFHRIGHLKNALNENQAVLIGKDGQEIEESCGLGLIELIHEEVQEAMIAWRHSDEKGPWEAYR</sequence>
<dbReference type="PANTHER" id="PTHR12357">
    <property type="entry name" value="YTH YT521-B HOMOLOGY DOMAIN-CONTAINING"/>
    <property type="match status" value="1"/>
</dbReference>
<dbReference type="GO" id="GO:0003729">
    <property type="term" value="F:mRNA binding"/>
    <property type="evidence" value="ECO:0007669"/>
    <property type="project" value="TreeGrafter"/>
</dbReference>
<dbReference type="GO" id="GO:0005654">
    <property type="term" value="C:nucleoplasm"/>
    <property type="evidence" value="ECO:0007669"/>
    <property type="project" value="TreeGrafter"/>
</dbReference>
<dbReference type="PANTHER" id="PTHR12357:SF3">
    <property type="entry name" value="YTH DOMAIN-CONTAINING PROTEIN 1"/>
    <property type="match status" value="1"/>
</dbReference>
<dbReference type="CDD" id="cd21134">
    <property type="entry name" value="YTH"/>
    <property type="match status" value="1"/>
</dbReference>